<reference evidence="1 2" key="1">
    <citation type="submission" date="2019-11" db="EMBL/GenBank/DDBJ databases">
        <title>Pseudooceanicola pacifica sp. nov., isolated from deep-sea sediment of the Pacific Ocean.</title>
        <authorList>
            <person name="Lyu L."/>
        </authorList>
    </citation>
    <scope>NUCLEOTIDE SEQUENCE [LARGE SCALE GENOMIC DNA]</scope>
    <source>
        <strain evidence="1 2">216_PA32_1</strain>
    </source>
</reference>
<protein>
    <submittedName>
        <fullName evidence="1">Uncharacterized protein</fullName>
    </submittedName>
</protein>
<keyword evidence="2" id="KW-1185">Reference proteome</keyword>
<dbReference type="RefSeq" id="WP_160381906.1">
    <property type="nucleotide sequence ID" value="NZ_WNXQ01000003.1"/>
</dbReference>
<dbReference type="EMBL" id="WNXQ01000003">
    <property type="protein sequence ID" value="MWB77634.1"/>
    <property type="molecule type" value="Genomic_DNA"/>
</dbReference>
<organism evidence="1 2">
    <name type="scientific">Pseudooceanicola pacificus</name>
    <dbReference type="NCBI Taxonomy" id="2676438"/>
    <lineage>
        <taxon>Bacteria</taxon>
        <taxon>Pseudomonadati</taxon>
        <taxon>Pseudomonadota</taxon>
        <taxon>Alphaproteobacteria</taxon>
        <taxon>Rhodobacterales</taxon>
        <taxon>Paracoccaceae</taxon>
        <taxon>Pseudooceanicola</taxon>
    </lineage>
</organism>
<evidence type="ECO:0000313" key="2">
    <source>
        <dbReference type="Proteomes" id="UP000443843"/>
    </source>
</evidence>
<dbReference type="AlphaFoldDB" id="A0A844W4J8"/>
<evidence type="ECO:0000313" key="1">
    <source>
        <dbReference type="EMBL" id="MWB77634.1"/>
    </source>
</evidence>
<accession>A0A844W4J8</accession>
<dbReference type="Proteomes" id="UP000443843">
    <property type="component" value="Unassembled WGS sequence"/>
</dbReference>
<comment type="caution">
    <text evidence="1">The sequence shown here is derived from an EMBL/GenBank/DDBJ whole genome shotgun (WGS) entry which is preliminary data.</text>
</comment>
<sequence length="55" mass="5870">MPPLHALTVSMCRAYRRRDLAALIEHGRGLVVGPTAAESDKTAIARAAPFIAGRL</sequence>
<gene>
    <name evidence="1" type="ORF">GLS40_06330</name>
</gene>
<name>A0A844W4J8_9RHOB</name>
<proteinExistence type="predicted"/>